<feature type="domain" description="Gamma-secretase-activating protein C-terminal" evidence="1">
    <location>
        <begin position="579"/>
        <end position="684"/>
    </location>
</feature>
<reference evidence="2 3" key="1">
    <citation type="submission" date="2019-09" db="EMBL/GenBank/DDBJ databases">
        <title>Bird 10,000 Genomes (B10K) Project - Family phase.</title>
        <authorList>
            <person name="Zhang G."/>
        </authorList>
    </citation>
    <scope>NUCLEOTIDE SEQUENCE [LARGE SCALE GENOMIC DNA]</scope>
    <source>
        <strain evidence="2">OUT-0019</strain>
        <tissue evidence="2">Blood</tissue>
    </source>
</reference>
<gene>
    <name evidence="2" type="primary">Gsap</name>
    <name evidence="2" type="ORF">URIAAL_R02167</name>
</gene>
<accession>A0A7L3TRN7</accession>
<organism evidence="2 3">
    <name type="scientific">Uria aalge</name>
    <name type="common">Common mure</name>
    <name type="synonym">Colymbus aalge</name>
    <dbReference type="NCBI Taxonomy" id="13746"/>
    <lineage>
        <taxon>Eukaryota</taxon>
        <taxon>Metazoa</taxon>
        <taxon>Chordata</taxon>
        <taxon>Craniata</taxon>
        <taxon>Vertebrata</taxon>
        <taxon>Euteleostomi</taxon>
        <taxon>Archelosauria</taxon>
        <taxon>Archosauria</taxon>
        <taxon>Dinosauria</taxon>
        <taxon>Saurischia</taxon>
        <taxon>Theropoda</taxon>
        <taxon>Coelurosauria</taxon>
        <taxon>Aves</taxon>
        <taxon>Neognathae</taxon>
        <taxon>Neoaves</taxon>
        <taxon>Charadriiformes</taxon>
        <taxon>Alcidae</taxon>
        <taxon>Uria</taxon>
    </lineage>
</organism>
<dbReference type="GO" id="GO:0005802">
    <property type="term" value="C:trans-Golgi network"/>
    <property type="evidence" value="ECO:0007669"/>
    <property type="project" value="TreeGrafter"/>
</dbReference>
<feature type="non-terminal residue" evidence="2">
    <location>
        <position position="1"/>
    </location>
</feature>
<dbReference type="PANTHER" id="PTHR13630:SF1">
    <property type="entry name" value="GAMMA-SECRETASE-ACTIVATING PROTEIN"/>
    <property type="match status" value="1"/>
</dbReference>
<dbReference type="Pfam" id="PF14959">
    <property type="entry name" value="GSAP-16"/>
    <property type="match status" value="1"/>
</dbReference>
<evidence type="ECO:0000313" key="2">
    <source>
        <dbReference type="EMBL" id="NXV42209.1"/>
    </source>
</evidence>
<dbReference type="AlphaFoldDB" id="A0A7L3TRN7"/>
<sequence length="791" mass="91484">GNQRNTHIGLYDLQTKQNEHLYMFERDLRIISCSVNNERTLLAVSFRQYTEEERVSRLLQSVSKYLTLLIEIHPINNVRVLKAVDSCVRVQFLYPVEGRNTSTGSRLLLVSEDKYIEQFDVHVVAEEHKVVIQNSGQLPRARVADDLIWAQWDMMEQRLFYIVPKESRSTLKCVQFYPDENFNSILESHLDISVNGAQLKLVNFGYDYCEDQDAASKSLNLQVFTSKAGGLCACCSLPSDIPGEIRYSIYFLHKGYNKTFTVSLEGTELKEVAFMNLDYYVAAYLPGQFLHFLNIQHPDLLCYSLFLTGEDARIDMLQNCSIRSPLTSTVLDCHVGSMYAVSISDSALLQFLQNSKQDSERLAALHCALLHFRHTEDLEMQIIWWISENLSTCHSFDPIQEFIIASLYCRTCPETHNLDKLLPYTSLLDWTGIIPGVTCATDIISLPVIEFQNSKGFWEKLNSNLESVKYAEPHLHYHNNVLRREWRSILIGLLLCSFGDFCLFINQREERKTTAYLRNIFENAKKLGPLFQEEDYEQQLLMGLMVAQLKDHLMRHLQYVGKKKIDQIVLDYVANLLYLVHRIMKEVWRRYQLHSCTTCFDERGSAREFAVFHIMSRILEAANGMCMPLPPGFHTLHLGLGVRCLPLHTLLHYIDSGVLHLTETCVRKLLKDLDDTEENEKLKFSIVMRLPEALSQKVCQFWNHPINANLLARKYVKLLLEKLGNRQCSRPIPERLSVPVEFLPLNYLTNMLAEIEDQGVHPYEKQDHVNVRFVEETALKHTMMLLGLKYS</sequence>
<dbReference type="PANTHER" id="PTHR13630">
    <property type="entry name" value="GAMMA-SECRETASE-ACTIVATING PROTEIN"/>
    <property type="match status" value="1"/>
</dbReference>
<dbReference type="EMBL" id="VZUE01000025">
    <property type="protein sequence ID" value="NXV42209.1"/>
    <property type="molecule type" value="Genomic_DNA"/>
</dbReference>
<dbReference type="GO" id="GO:1902004">
    <property type="term" value="P:positive regulation of amyloid-beta formation"/>
    <property type="evidence" value="ECO:0007669"/>
    <property type="project" value="TreeGrafter"/>
</dbReference>
<dbReference type="InterPro" id="IPR026172">
    <property type="entry name" value="GSAP_fam"/>
</dbReference>
<dbReference type="Proteomes" id="UP000535478">
    <property type="component" value="Unassembled WGS sequence"/>
</dbReference>
<dbReference type="InterPro" id="IPR028010">
    <property type="entry name" value="GSAP_C_dom"/>
</dbReference>
<keyword evidence="3" id="KW-1185">Reference proteome</keyword>
<proteinExistence type="predicted"/>
<name>A0A7L3TRN7_URIAL</name>
<comment type="caution">
    <text evidence="2">The sequence shown here is derived from an EMBL/GenBank/DDBJ whole genome shotgun (WGS) entry which is preliminary data.</text>
</comment>
<feature type="non-terminal residue" evidence="2">
    <location>
        <position position="791"/>
    </location>
</feature>
<evidence type="ECO:0000313" key="3">
    <source>
        <dbReference type="Proteomes" id="UP000535478"/>
    </source>
</evidence>
<protein>
    <submittedName>
        <fullName evidence="2">GSAP protein</fullName>
    </submittedName>
</protein>
<evidence type="ECO:0000259" key="1">
    <source>
        <dbReference type="Pfam" id="PF14959"/>
    </source>
</evidence>